<keyword evidence="5" id="KW-0949">S-adenosyl-L-methionine</keyword>
<dbReference type="GO" id="GO:0032259">
    <property type="term" value="P:methylation"/>
    <property type="evidence" value="ECO:0007669"/>
    <property type="project" value="UniProtKB-KW"/>
</dbReference>
<evidence type="ECO:0000256" key="8">
    <source>
        <dbReference type="ARBA" id="ARBA00049120"/>
    </source>
</evidence>
<evidence type="ECO:0000256" key="5">
    <source>
        <dbReference type="ARBA" id="ARBA00022691"/>
    </source>
</evidence>
<dbReference type="InterPro" id="IPR029063">
    <property type="entry name" value="SAM-dependent_MTases_sf"/>
</dbReference>
<sequence length="374" mass="43673">MIKINDVVKGMQTAESRWAKFGPYYAMFPIDFAFKVVKKYSRKGDHIIDPFAGRGSSIFAGGVLERYSLGIEINPVGWLYGSTKLNPAEKQLVLNRLEAIYKLKNRYTKSIERLPEFYRFCYCDEVLKFLLAARKNLKWQSDSVDATLMSIIIVYLHGKLGEGLSNQMRMTKAMGMNYSIEWWKEKGYFYPPEINPLEFLVKKINWRYKKGTPKITDSSILFGDSTYELEKITKKTKDADVKFSLLFTSPPYWSITDYHADQWLRLWMLGEPAVPKSYAHKHKGRFGSKVEYYNLLDNIFGYCSQIMHAENSTIYVRTDIREYTFNTTLEILKKHFPLHIVTIKKQPFKKKTQTQLHGNSSKENSEVDIILIKR</sequence>
<dbReference type="Proteomes" id="UP000198769">
    <property type="component" value="Unassembled WGS sequence"/>
</dbReference>
<evidence type="ECO:0000256" key="7">
    <source>
        <dbReference type="ARBA" id="ARBA00023125"/>
    </source>
</evidence>
<dbReference type="Pfam" id="PF01555">
    <property type="entry name" value="N6_N4_Mtase"/>
    <property type="match status" value="1"/>
</dbReference>
<comment type="similarity">
    <text evidence="1">Belongs to the N(4)/N(6)-methyltransferase family. N(4) subfamily.</text>
</comment>
<dbReference type="RefSeq" id="WP_090026080.1">
    <property type="nucleotide sequence ID" value="NZ_FOVD01000006.1"/>
</dbReference>
<keyword evidence="3 10" id="KW-0489">Methyltransferase</keyword>
<evidence type="ECO:0000259" key="9">
    <source>
        <dbReference type="Pfam" id="PF01555"/>
    </source>
</evidence>
<organism evidence="10 11">
    <name type="scientific">Chryseobacterium oleae</name>
    <dbReference type="NCBI Taxonomy" id="491207"/>
    <lineage>
        <taxon>Bacteria</taxon>
        <taxon>Pseudomonadati</taxon>
        <taxon>Bacteroidota</taxon>
        <taxon>Flavobacteriia</taxon>
        <taxon>Flavobacteriales</taxon>
        <taxon>Weeksellaceae</taxon>
        <taxon>Chryseobacterium group</taxon>
        <taxon>Chryseobacterium</taxon>
    </lineage>
</organism>
<proteinExistence type="inferred from homology"/>
<evidence type="ECO:0000256" key="4">
    <source>
        <dbReference type="ARBA" id="ARBA00022679"/>
    </source>
</evidence>
<comment type="catalytic activity">
    <reaction evidence="8">
        <text>a 2'-deoxycytidine in DNA + S-adenosyl-L-methionine = an N(4)-methyl-2'-deoxycytidine in DNA + S-adenosyl-L-homocysteine + H(+)</text>
        <dbReference type="Rhea" id="RHEA:16857"/>
        <dbReference type="Rhea" id="RHEA-COMP:11369"/>
        <dbReference type="Rhea" id="RHEA-COMP:13674"/>
        <dbReference type="ChEBI" id="CHEBI:15378"/>
        <dbReference type="ChEBI" id="CHEBI:57856"/>
        <dbReference type="ChEBI" id="CHEBI:59789"/>
        <dbReference type="ChEBI" id="CHEBI:85452"/>
        <dbReference type="ChEBI" id="CHEBI:137933"/>
        <dbReference type="EC" id="2.1.1.113"/>
    </reaction>
</comment>
<protein>
    <recommendedName>
        <fullName evidence="2">site-specific DNA-methyltransferase (cytosine-N(4)-specific)</fullName>
        <ecNumber evidence="2">2.1.1.113</ecNumber>
    </recommendedName>
</protein>
<dbReference type="GO" id="GO:0003677">
    <property type="term" value="F:DNA binding"/>
    <property type="evidence" value="ECO:0007669"/>
    <property type="project" value="UniProtKB-KW"/>
</dbReference>
<gene>
    <name evidence="10" type="ORF">SAMN05421594_3715</name>
</gene>
<reference evidence="11" key="1">
    <citation type="submission" date="2016-10" db="EMBL/GenBank/DDBJ databases">
        <authorList>
            <person name="Varghese N."/>
            <person name="Submissions S."/>
        </authorList>
    </citation>
    <scope>NUCLEOTIDE SEQUENCE [LARGE SCALE GENOMIC DNA]</scope>
    <source>
        <strain evidence="11">DSM 25575</strain>
    </source>
</reference>
<keyword evidence="6" id="KW-0680">Restriction system</keyword>
<dbReference type="AlphaFoldDB" id="A0A1I5AUM0"/>
<evidence type="ECO:0000256" key="1">
    <source>
        <dbReference type="ARBA" id="ARBA00010203"/>
    </source>
</evidence>
<evidence type="ECO:0000313" key="10">
    <source>
        <dbReference type="EMBL" id="SFN66226.1"/>
    </source>
</evidence>
<dbReference type="GO" id="GO:0008170">
    <property type="term" value="F:N-methyltransferase activity"/>
    <property type="evidence" value="ECO:0007669"/>
    <property type="project" value="InterPro"/>
</dbReference>
<dbReference type="GO" id="GO:0015667">
    <property type="term" value="F:site-specific DNA-methyltransferase (cytosine-N4-specific) activity"/>
    <property type="evidence" value="ECO:0007669"/>
    <property type="project" value="UniProtKB-EC"/>
</dbReference>
<keyword evidence="7" id="KW-0238">DNA-binding</keyword>
<evidence type="ECO:0000313" key="11">
    <source>
        <dbReference type="Proteomes" id="UP000198769"/>
    </source>
</evidence>
<dbReference type="EC" id="2.1.1.113" evidence="2"/>
<dbReference type="InterPro" id="IPR002941">
    <property type="entry name" value="DNA_methylase_N4/N6"/>
</dbReference>
<dbReference type="PROSITE" id="PS00093">
    <property type="entry name" value="N4_MTASE"/>
    <property type="match status" value="1"/>
</dbReference>
<name>A0A1I5AUM0_CHROL</name>
<evidence type="ECO:0000256" key="3">
    <source>
        <dbReference type="ARBA" id="ARBA00022603"/>
    </source>
</evidence>
<dbReference type="GO" id="GO:0009307">
    <property type="term" value="P:DNA restriction-modification system"/>
    <property type="evidence" value="ECO:0007669"/>
    <property type="project" value="UniProtKB-KW"/>
</dbReference>
<evidence type="ECO:0000256" key="2">
    <source>
        <dbReference type="ARBA" id="ARBA00012185"/>
    </source>
</evidence>
<evidence type="ECO:0000256" key="6">
    <source>
        <dbReference type="ARBA" id="ARBA00022747"/>
    </source>
</evidence>
<dbReference type="EMBL" id="FOVD01000006">
    <property type="protein sequence ID" value="SFN66226.1"/>
    <property type="molecule type" value="Genomic_DNA"/>
</dbReference>
<dbReference type="OrthoDB" id="9800801at2"/>
<dbReference type="Gene3D" id="3.40.50.150">
    <property type="entry name" value="Vaccinia Virus protein VP39"/>
    <property type="match status" value="2"/>
</dbReference>
<dbReference type="InterPro" id="IPR017985">
    <property type="entry name" value="MeTrfase_CN4_CS"/>
</dbReference>
<accession>A0A1I5AUM0</accession>
<keyword evidence="4" id="KW-0808">Transferase</keyword>
<keyword evidence="11" id="KW-1185">Reference proteome</keyword>
<feature type="domain" description="DNA methylase N-4/N-6" evidence="9">
    <location>
        <begin position="20"/>
        <end position="75"/>
    </location>
</feature>
<dbReference type="SUPFAM" id="SSF53335">
    <property type="entry name" value="S-adenosyl-L-methionine-dependent methyltransferases"/>
    <property type="match status" value="2"/>
</dbReference>